<reference evidence="1" key="1">
    <citation type="submission" date="2023-06" db="EMBL/GenBank/DDBJ databases">
        <title>Genome-scale phylogeny and comparative genomics of the fungal order Sordariales.</title>
        <authorList>
            <consortium name="Lawrence Berkeley National Laboratory"/>
            <person name="Hensen N."/>
            <person name="Bonometti L."/>
            <person name="Westerberg I."/>
            <person name="Brannstrom I.O."/>
            <person name="Guillou S."/>
            <person name="Cros-Aarteil S."/>
            <person name="Calhoun S."/>
            <person name="Haridas S."/>
            <person name="Kuo A."/>
            <person name="Mondo S."/>
            <person name="Pangilinan J."/>
            <person name="Riley R."/>
            <person name="Labutti K."/>
            <person name="Andreopoulos B."/>
            <person name="Lipzen A."/>
            <person name="Chen C."/>
            <person name="Yanf M."/>
            <person name="Daum C."/>
            <person name="Ng V."/>
            <person name="Clum A."/>
            <person name="Steindorff A."/>
            <person name="Ohm R."/>
            <person name="Martin F."/>
            <person name="Silar P."/>
            <person name="Natvig D."/>
            <person name="Lalanne C."/>
            <person name="Gautier V."/>
            <person name="Ament-Velasquez S.L."/>
            <person name="Kruys A."/>
            <person name="Hutchinson M.I."/>
            <person name="Powell A.J."/>
            <person name="Barry K."/>
            <person name="Miller A.N."/>
            <person name="Grigoriev I.V."/>
            <person name="Debuchy R."/>
            <person name="Gladieux P."/>
            <person name="Thoren M.H."/>
            <person name="Johannesson H."/>
        </authorList>
    </citation>
    <scope>NUCLEOTIDE SEQUENCE</scope>
    <source>
        <strain evidence="1">8032-3</strain>
    </source>
</reference>
<name>A0AAJ0FL50_9PEZI</name>
<comment type="caution">
    <text evidence="1">The sequence shown here is derived from an EMBL/GenBank/DDBJ whole genome shotgun (WGS) entry which is preliminary data.</text>
</comment>
<evidence type="ECO:0000313" key="1">
    <source>
        <dbReference type="EMBL" id="KAK1766304.1"/>
    </source>
</evidence>
<proteinExistence type="predicted"/>
<keyword evidence="2" id="KW-1185">Reference proteome</keyword>
<protein>
    <submittedName>
        <fullName evidence="1">Uncharacterized protein</fullName>
    </submittedName>
</protein>
<dbReference type="EMBL" id="MU839012">
    <property type="protein sequence ID" value="KAK1766304.1"/>
    <property type="molecule type" value="Genomic_DNA"/>
</dbReference>
<dbReference type="Proteomes" id="UP001244011">
    <property type="component" value="Unassembled WGS sequence"/>
</dbReference>
<organism evidence="1 2">
    <name type="scientific">Phialemonium atrogriseum</name>
    <dbReference type="NCBI Taxonomy" id="1093897"/>
    <lineage>
        <taxon>Eukaryota</taxon>
        <taxon>Fungi</taxon>
        <taxon>Dikarya</taxon>
        <taxon>Ascomycota</taxon>
        <taxon>Pezizomycotina</taxon>
        <taxon>Sordariomycetes</taxon>
        <taxon>Sordariomycetidae</taxon>
        <taxon>Cephalothecales</taxon>
        <taxon>Cephalothecaceae</taxon>
        <taxon>Phialemonium</taxon>
    </lineage>
</organism>
<gene>
    <name evidence="1" type="ORF">QBC33DRAFT_579124</name>
</gene>
<dbReference type="RefSeq" id="XP_060282517.1">
    <property type="nucleotide sequence ID" value="XM_060431115.1"/>
</dbReference>
<accession>A0AAJ0FL50</accession>
<sequence>MNILTTELAEFTYAQILDGLPTQQAIFDSCQWIHDHPTCQLKHEKLCDGFLEKAREFRSHFDPSTLVFGKDVLAAFQKSQPGSKEFNLRLIELVVVACHQIGASLFKLDGGGHRHEVHNSWLAKARQEEETGTKRRLYHPPPAAFFHRFYERHEQYPMGVADVVGYWSEGRIFGGVVVFDRGESEQECKDMWIHGILAKGPRTLYPPTKEQFEALVAFLLADLSSGLHVDCPLPIHGTRLNRPRWDPWLSMRFHIFRDRYERVIPARPPPHRVTHTFTHWPELEDQWVITEMDMRRESGQPVDKEVLKRAYEGLTLLTPSSLLWRPRIPEYTHEGC</sequence>
<dbReference type="GeneID" id="85314302"/>
<dbReference type="AlphaFoldDB" id="A0AAJ0FL50"/>
<evidence type="ECO:0000313" key="2">
    <source>
        <dbReference type="Proteomes" id="UP001244011"/>
    </source>
</evidence>